<dbReference type="AlphaFoldDB" id="A0A7X0RJG8"/>
<dbReference type="Proteomes" id="UP000523955">
    <property type="component" value="Unassembled WGS sequence"/>
</dbReference>
<accession>A0A7X0RJG8</accession>
<evidence type="ECO:0000313" key="3">
    <source>
        <dbReference type="Proteomes" id="UP000523955"/>
    </source>
</evidence>
<keyword evidence="1" id="KW-1133">Transmembrane helix</keyword>
<keyword evidence="1" id="KW-0472">Membrane</keyword>
<dbReference type="RefSeq" id="WP_185254251.1">
    <property type="nucleotide sequence ID" value="NZ_JACKXE010000001.1"/>
</dbReference>
<organism evidence="2 3">
    <name type="scientific">Nocardioides luti</name>
    <dbReference type="NCBI Taxonomy" id="2761101"/>
    <lineage>
        <taxon>Bacteria</taxon>
        <taxon>Bacillati</taxon>
        <taxon>Actinomycetota</taxon>
        <taxon>Actinomycetes</taxon>
        <taxon>Propionibacteriales</taxon>
        <taxon>Nocardioidaceae</taxon>
        <taxon>Nocardioides</taxon>
    </lineage>
</organism>
<proteinExistence type="predicted"/>
<reference evidence="2 3" key="1">
    <citation type="submission" date="2020-08" db="EMBL/GenBank/DDBJ databases">
        <authorList>
            <person name="Seo M.-J."/>
        </authorList>
    </citation>
    <scope>NUCLEOTIDE SEQUENCE [LARGE SCALE GENOMIC DNA]</scope>
    <source>
        <strain evidence="2 3">KIGAM211</strain>
    </source>
</reference>
<feature type="transmembrane region" description="Helical" evidence="1">
    <location>
        <begin position="20"/>
        <end position="42"/>
    </location>
</feature>
<comment type="caution">
    <text evidence="2">The sequence shown here is derived from an EMBL/GenBank/DDBJ whole genome shotgun (WGS) entry which is preliminary data.</text>
</comment>
<evidence type="ECO:0000256" key="1">
    <source>
        <dbReference type="SAM" id="Phobius"/>
    </source>
</evidence>
<sequence>MLSAFALHVQEINENVPNHWLVGGIALGILLAMVFALLMFGAGREHS</sequence>
<dbReference type="EMBL" id="JACKXE010000001">
    <property type="protein sequence ID" value="MBB6629282.1"/>
    <property type="molecule type" value="Genomic_DNA"/>
</dbReference>
<protein>
    <submittedName>
        <fullName evidence="2">Uncharacterized protein</fullName>
    </submittedName>
</protein>
<keyword evidence="1" id="KW-0812">Transmembrane</keyword>
<keyword evidence="3" id="KW-1185">Reference proteome</keyword>
<evidence type="ECO:0000313" key="2">
    <source>
        <dbReference type="EMBL" id="MBB6629282.1"/>
    </source>
</evidence>
<name>A0A7X0RJG8_9ACTN</name>
<gene>
    <name evidence="2" type="ORF">H5V45_18285</name>
</gene>